<reference evidence="4 5" key="1">
    <citation type="submission" date="2021-03" db="EMBL/GenBank/DDBJ databases">
        <title>Sequencing the genomes of 1000 actinobacteria strains.</title>
        <authorList>
            <person name="Klenk H.-P."/>
        </authorList>
    </citation>
    <scope>NUCLEOTIDE SEQUENCE [LARGE SCALE GENOMIC DNA]</scope>
    <source>
        <strain evidence="4 5">DSM 46670</strain>
    </source>
</reference>
<evidence type="ECO:0000313" key="5">
    <source>
        <dbReference type="Proteomes" id="UP001519332"/>
    </source>
</evidence>
<sequence>MWDSKFDELLRQYLPYLAADEELTASVPLRELGLDSLAVVELLKALEDTYDVRFEDDALTLETFETPGVLWSALDNVLSVAQPVN</sequence>
<dbReference type="InterPro" id="IPR006162">
    <property type="entry name" value="Ppantetheine_attach_site"/>
</dbReference>
<dbReference type="Proteomes" id="UP001519332">
    <property type="component" value="Unassembled WGS sequence"/>
</dbReference>
<evidence type="ECO:0000259" key="3">
    <source>
        <dbReference type="PROSITE" id="PS50075"/>
    </source>
</evidence>
<protein>
    <submittedName>
        <fullName evidence="4">Acyl carrier protein</fullName>
    </submittedName>
</protein>
<evidence type="ECO:0000313" key="4">
    <source>
        <dbReference type="EMBL" id="MBP2327109.1"/>
    </source>
</evidence>
<comment type="caution">
    <text evidence="4">The sequence shown here is derived from an EMBL/GenBank/DDBJ whole genome shotgun (WGS) entry which is preliminary data.</text>
</comment>
<accession>A0ABS4TRR1</accession>
<keyword evidence="1" id="KW-0596">Phosphopantetheine</keyword>
<evidence type="ECO:0000256" key="1">
    <source>
        <dbReference type="ARBA" id="ARBA00022450"/>
    </source>
</evidence>
<dbReference type="Pfam" id="PF00550">
    <property type="entry name" value="PP-binding"/>
    <property type="match status" value="1"/>
</dbReference>
<keyword evidence="5" id="KW-1185">Reference proteome</keyword>
<evidence type="ECO:0000256" key="2">
    <source>
        <dbReference type="ARBA" id="ARBA00022553"/>
    </source>
</evidence>
<dbReference type="PROSITE" id="PS50075">
    <property type="entry name" value="CARRIER"/>
    <property type="match status" value="1"/>
</dbReference>
<dbReference type="PROSITE" id="PS00012">
    <property type="entry name" value="PHOSPHOPANTETHEINE"/>
    <property type="match status" value="1"/>
</dbReference>
<dbReference type="EMBL" id="JAGINW010000001">
    <property type="protein sequence ID" value="MBP2327109.1"/>
    <property type="molecule type" value="Genomic_DNA"/>
</dbReference>
<dbReference type="InterPro" id="IPR009081">
    <property type="entry name" value="PP-bd_ACP"/>
</dbReference>
<feature type="domain" description="Carrier" evidence="3">
    <location>
        <begin position="1"/>
        <end position="78"/>
    </location>
</feature>
<dbReference type="RefSeq" id="WP_209644097.1">
    <property type="nucleotide sequence ID" value="NZ_JAGINW010000001.1"/>
</dbReference>
<dbReference type="Gene3D" id="1.10.1200.10">
    <property type="entry name" value="ACP-like"/>
    <property type="match status" value="1"/>
</dbReference>
<dbReference type="InterPro" id="IPR036736">
    <property type="entry name" value="ACP-like_sf"/>
</dbReference>
<organism evidence="4 5">
    <name type="scientific">Kibdelosporangium banguiense</name>
    <dbReference type="NCBI Taxonomy" id="1365924"/>
    <lineage>
        <taxon>Bacteria</taxon>
        <taxon>Bacillati</taxon>
        <taxon>Actinomycetota</taxon>
        <taxon>Actinomycetes</taxon>
        <taxon>Pseudonocardiales</taxon>
        <taxon>Pseudonocardiaceae</taxon>
        <taxon>Kibdelosporangium</taxon>
    </lineage>
</organism>
<proteinExistence type="predicted"/>
<dbReference type="SUPFAM" id="SSF47336">
    <property type="entry name" value="ACP-like"/>
    <property type="match status" value="1"/>
</dbReference>
<gene>
    <name evidence="4" type="ORF">JOF56_007494</name>
</gene>
<keyword evidence="2" id="KW-0597">Phosphoprotein</keyword>
<name>A0ABS4TRR1_9PSEU</name>